<reference evidence="11" key="1">
    <citation type="submission" date="2019-07" db="EMBL/GenBank/DDBJ databases">
        <title>Toxilogical consequences of a new and cryptic species of cyanobacteria (Komarekiella delphini-convector) recovered from the epidermis of a bottlenose dolphin and 1500 ft. in the air.</title>
        <authorList>
            <person name="Brown A.O."/>
            <person name="Dvorak P."/>
            <person name="Villanueva C.D."/>
            <person name="Foss A.J."/>
            <person name="Garvey A.D."/>
            <person name="Gibson Q.A."/>
            <person name="Johansen J.R."/>
            <person name="Casamatta D.A."/>
        </authorList>
    </citation>
    <scope>NUCLEOTIDE SEQUENCE</scope>
    <source>
        <strain evidence="11">SJRDD-AB1</strain>
    </source>
</reference>
<dbReference type="HAMAP" id="MF_00115">
    <property type="entry name" value="MscL"/>
    <property type="match status" value="1"/>
</dbReference>
<dbReference type="Gene3D" id="1.10.1200.120">
    <property type="entry name" value="Large-conductance mechanosensitive channel, MscL, domain 1"/>
    <property type="match status" value="1"/>
</dbReference>
<name>A0AA40T189_9NOST</name>
<dbReference type="AlphaFoldDB" id="A0AA40T189"/>
<comment type="subcellular location">
    <subcellularLocation>
        <location evidence="1 10">Cell membrane</location>
        <topology evidence="1 10">Multi-pass membrane protein</topology>
    </subcellularLocation>
</comment>
<evidence type="ECO:0000256" key="1">
    <source>
        <dbReference type="ARBA" id="ARBA00004651"/>
    </source>
</evidence>
<dbReference type="PANTHER" id="PTHR30266:SF2">
    <property type="entry name" value="LARGE-CONDUCTANCE MECHANOSENSITIVE CHANNEL"/>
    <property type="match status" value="1"/>
</dbReference>
<sequence length="143" mass="15729">MARARRRVSGFLRDFQEFALKGNVVDLAIAVIIGTAFGKIITSFVEDVIMPLINPLVSLSGKDWRTITIGPGIAIGKFLGAIVDFLVIALILFLAIQALQRFKRQEEVADNSPPDPNLVAQERLTGALDRLTQTLESRNNQVL</sequence>
<comment type="similarity">
    <text evidence="2 10">Belongs to the MscL family.</text>
</comment>
<evidence type="ECO:0000256" key="4">
    <source>
        <dbReference type="ARBA" id="ARBA00022475"/>
    </source>
</evidence>
<keyword evidence="5 10" id="KW-0812">Transmembrane</keyword>
<evidence type="ECO:0000256" key="3">
    <source>
        <dbReference type="ARBA" id="ARBA00022448"/>
    </source>
</evidence>
<evidence type="ECO:0000256" key="8">
    <source>
        <dbReference type="ARBA" id="ARBA00023136"/>
    </source>
</evidence>
<keyword evidence="12" id="KW-1185">Reference proteome</keyword>
<dbReference type="Proteomes" id="UP001165986">
    <property type="component" value="Unassembled WGS sequence"/>
</dbReference>
<evidence type="ECO:0000256" key="6">
    <source>
        <dbReference type="ARBA" id="ARBA00022989"/>
    </source>
</evidence>
<dbReference type="PRINTS" id="PR01264">
    <property type="entry name" value="MECHCHANNEL"/>
</dbReference>
<protein>
    <recommendedName>
        <fullName evidence="10">Large-conductance mechanosensitive channel</fullName>
    </recommendedName>
</protein>
<dbReference type="GO" id="GO:0008381">
    <property type="term" value="F:mechanosensitive monoatomic ion channel activity"/>
    <property type="evidence" value="ECO:0007669"/>
    <property type="project" value="UniProtKB-UniRule"/>
</dbReference>
<evidence type="ECO:0000313" key="11">
    <source>
        <dbReference type="EMBL" id="MBD6619116.1"/>
    </source>
</evidence>
<dbReference type="RefSeq" id="WP_191760314.1">
    <property type="nucleotide sequence ID" value="NZ_VJXY01000036.1"/>
</dbReference>
<keyword evidence="8 10" id="KW-0472">Membrane</keyword>
<dbReference type="InterPro" id="IPR019823">
    <property type="entry name" value="Mechanosensitive_channel_CS"/>
</dbReference>
<dbReference type="EMBL" id="VJXY01000036">
    <property type="protein sequence ID" value="MBD6619116.1"/>
    <property type="molecule type" value="Genomic_DNA"/>
</dbReference>
<feature type="transmembrane region" description="Helical" evidence="10">
    <location>
        <begin position="73"/>
        <end position="96"/>
    </location>
</feature>
<evidence type="ECO:0000256" key="5">
    <source>
        <dbReference type="ARBA" id="ARBA00022692"/>
    </source>
</evidence>
<comment type="subunit">
    <text evidence="10">Homopentamer.</text>
</comment>
<keyword evidence="7 10" id="KW-0406">Ion transport</keyword>
<evidence type="ECO:0000256" key="2">
    <source>
        <dbReference type="ARBA" id="ARBA00007254"/>
    </source>
</evidence>
<keyword evidence="3 10" id="KW-0813">Transport</keyword>
<evidence type="ECO:0000256" key="9">
    <source>
        <dbReference type="ARBA" id="ARBA00023303"/>
    </source>
</evidence>
<dbReference type="Pfam" id="PF01741">
    <property type="entry name" value="MscL"/>
    <property type="match status" value="1"/>
</dbReference>
<dbReference type="SUPFAM" id="SSF81330">
    <property type="entry name" value="Gated mechanosensitive channel"/>
    <property type="match status" value="1"/>
</dbReference>
<dbReference type="GO" id="GO:0005886">
    <property type="term" value="C:plasma membrane"/>
    <property type="evidence" value="ECO:0007669"/>
    <property type="project" value="UniProtKB-SubCell"/>
</dbReference>
<feature type="transmembrane region" description="Helical" evidence="10">
    <location>
        <begin position="20"/>
        <end position="41"/>
    </location>
</feature>
<dbReference type="PANTHER" id="PTHR30266">
    <property type="entry name" value="MECHANOSENSITIVE CHANNEL MSCL"/>
    <property type="match status" value="1"/>
</dbReference>
<organism evidence="11 12">
    <name type="scientific">Komarekiella delphini-convector SJRDD-AB1</name>
    <dbReference type="NCBI Taxonomy" id="2593771"/>
    <lineage>
        <taxon>Bacteria</taxon>
        <taxon>Bacillati</taxon>
        <taxon>Cyanobacteriota</taxon>
        <taxon>Cyanophyceae</taxon>
        <taxon>Nostocales</taxon>
        <taxon>Nostocaceae</taxon>
        <taxon>Komarekiella</taxon>
        <taxon>Komarekiella delphini-convector</taxon>
    </lineage>
</organism>
<keyword evidence="9 10" id="KW-0407">Ion channel</keyword>
<evidence type="ECO:0000256" key="7">
    <source>
        <dbReference type="ARBA" id="ARBA00023065"/>
    </source>
</evidence>
<dbReference type="InterPro" id="IPR001185">
    <property type="entry name" value="MS_channel"/>
</dbReference>
<evidence type="ECO:0000313" key="12">
    <source>
        <dbReference type="Proteomes" id="UP001165986"/>
    </source>
</evidence>
<dbReference type="NCBIfam" id="TIGR00220">
    <property type="entry name" value="mscL"/>
    <property type="match status" value="1"/>
</dbReference>
<dbReference type="InterPro" id="IPR036019">
    <property type="entry name" value="MscL_channel"/>
</dbReference>
<accession>A0AA40T189</accession>
<proteinExistence type="inferred from homology"/>
<keyword evidence="4 10" id="KW-1003">Cell membrane</keyword>
<keyword evidence="6 10" id="KW-1133">Transmembrane helix</keyword>
<evidence type="ECO:0000256" key="10">
    <source>
        <dbReference type="HAMAP-Rule" id="MF_00115"/>
    </source>
</evidence>
<comment type="caution">
    <text evidence="11">The sequence shown here is derived from an EMBL/GenBank/DDBJ whole genome shotgun (WGS) entry which is preliminary data.</text>
</comment>
<dbReference type="PROSITE" id="PS01327">
    <property type="entry name" value="MSCL"/>
    <property type="match status" value="1"/>
</dbReference>
<dbReference type="InterPro" id="IPR037673">
    <property type="entry name" value="MSC/AndL"/>
</dbReference>
<gene>
    <name evidence="10 11" type="primary">mscL</name>
    <name evidence="11" type="ORF">FNW02_25655</name>
</gene>
<comment type="function">
    <text evidence="10">Channel that opens in response to stretch forces in the membrane lipid bilayer. May participate in the regulation of osmotic pressure changes within the cell.</text>
</comment>